<reference evidence="3" key="1">
    <citation type="journal article" date="2019" name="Int. J. Syst. Evol. Microbiol.">
        <title>The Global Catalogue of Microorganisms (GCM) 10K type strain sequencing project: providing services to taxonomists for standard genome sequencing and annotation.</title>
        <authorList>
            <consortium name="The Broad Institute Genomics Platform"/>
            <consortium name="The Broad Institute Genome Sequencing Center for Infectious Disease"/>
            <person name="Wu L."/>
            <person name="Ma J."/>
        </authorList>
    </citation>
    <scope>NUCLEOTIDE SEQUENCE [LARGE SCALE GENOMIC DNA]</scope>
    <source>
        <strain evidence="3">KCTC 52640</strain>
    </source>
</reference>
<evidence type="ECO:0000313" key="2">
    <source>
        <dbReference type="EMBL" id="MFC3103236.1"/>
    </source>
</evidence>
<evidence type="ECO:0000256" key="1">
    <source>
        <dbReference type="SAM" id="MobiDB-lite"/>
    </source>
</evidence>
<gene>
    <name evidence="2" type="ORF">ACFOSU_04955</name>
</gene>
<evidence type="ECO:0008006" key="4">
    <source>
        <dbReference type="Google" id="ProtNLM"/>
    </source>
</evidence>
<comment type="caution">
    <text evidence="2">The sequence shown here is derived from an EMBL/GenBank/DDBJ whole genome shotgun (WGS) entry which is preliminary data.</text>
</comment>
<accession>A0ABV7EN03</accession>
<protein>
    <recommendedName>
        <fullName evidence="4">DUF4340 domain-containing protein</fullName>
    </recommendedName>
</protein>
<feature type="region of interest" description="Disordered" evidence="1">
    <location>
        <begin position="283"/>
        <end position="319"/>
    </location>
</feature>
<dbReference type="Proteomes" id="UP001595462">
    <property type="component" value="Unassembled WGS sequence"/>
</dbReference>
<dbReference type="RefSeq" id="WP_380687073.1">
    <property type="nucleotide sequence ID" value="NZ_JBHRSS010000003.1"/>
</dbReference>
<proteinExistence type="predicted"/>
<sequence length="545" mass="59822">MKQSIVLAGGLCVVAVAGIAAWTLTTQRAQGLVFSPTAGTTSIYQVGQRIAVREPGDDAGPTQRWAQTYGLMRYRAEDFGDARQLHITPLTLSARDQDGYTYTPRLATAYPSNDLDRLKSQGFDMPFDSDGDPALAPISSAALTAVAQIVDAPAGNPILGQLVVPALPRELATQLDARVGAEHRLADYRGLTAIRATVEQVDDDALTIRLASTDQTRAVDGEPNDADAPRLLGRLRVNRRDGWIESMTLVRRDQAEYDGHVVAIDRVTRAVRRRELTTGDMHTTSDPFWGITDEQPRDVEVRQSPADTGHSDPAADDPALDRRETALRVALGQLHLGVRFCEEDTHLPMWSVALNDLTLYDRDDRPVGLPIQLAEILPAWDYLTFGGDGRLFLYTPLDGDPAIFDSVARAEATLTYRKPQSEIVTIALDDRRHALDNGPARVSVEPDAEADNVWWLRFENRDGYRYRTTWAQAAPGVHAMAGVAPHDSWVSAAEAELLAQVDSPSAGVETLRVQADHAPAAFPLERLAPGEPREYSVEFKRRESP</sequence>
<name>A0ABV7EN03_9GAMM</name>
<organism evidence="2 3">
    <name type="scientific">Salinisphaera aquimarina</name>
    <dbReference type="NCBI Taxonomy" id="2094031"/>
    <lineage>
        <taxon>Bacteria</taxon>
        <taxon>Pseudomonadati</taxon>
        <taxon>Pseudomonadota</taxon>
        <taxon>Gammaproteobacteria</taxon>
        <taxon>Salinisphaerales</taxon>
        <taxon>Salinisphaeraceae</taxon>
        <taxon>Salinisphaera</taxon>
    </lineage>
</organism>
<dbReference type="EMBL" id="JBHRSS010000003">
    <property type="protein sequence ID" value="MFC3103236.1"/>
    <property type="molecule type" value="Genomic_DNA"/>
</dbReference>
<evidence type="ECO:0000313" key="3">
    <source>
        <dbReference type="Proteomes" id="UP001595462"/>
    </source>
</evidence>
<keyword evidence="3" id="KW-1185">Reference proteome</keyword>